<evidence type="ECO:0000256" key="2">
    <source>
        <dbReference type="ARBA" id="ARBA00010077"/>
    </source>
</evidence>
<dbReference type="AlphaFoldDB" id="A0A183E079"/>
<evidence type="ECO:0000313" key="6">
    <source>
        <dbReference type="EMBL" id="VDN24052.1"/>
    </source>
</evidence>
<evidence type="ECO:0000313" key="7">
    <source>
        <dbReference type="Proteomes" id="UP000271098"/>
    </source>
</evidence>
<dbReference type="EMBL" id="UYRT01081184">
    <property type="protein sequence ID" value="VDN24052.1"/>
    <property type="molecule type" value="Genomic_DNA"/>
</dbReference>
<keyword evidence="3 5" id="KW-0690">Ribosome biogenesis</keyword>
<protein>
    <recommendedName>
        <fullName evidence="5">Ribosome biogenesis regulatory protein</fullName>
    </recommendedName>
</protein>
<gene>
    <name evidence="6" type="ORF">GPUH_LOCUS14371</name>
</gene>
<dbReference type="Proteomes" id="UP000271098">
    <property type="component" value="Unassembled WGS sequence"/>
</dbReference>
<proteinExistence type="inferred from homology"/>
<dbReference type="Pfam" id="PF04939">
    <property type="entry name" value="RRS1"/>
    <property type="match status" value="1"/>
</dbReference>
<organism evidence="8">
    <name type="scientific">Gongylonema pulchrum</name>
    <dbReference type="NCBI Taxonomy" id="637853"/>
    <lineage>
        <taxon>Eukaryota</taxon>
        <taxon>Metazoa</taxon>
        <taxon>Ecdysozoa</taxon>
        <taxon>Nematoda</taxon>
        <taxon>Chromadorea</taxon>
        <taxon>Rhabditida</taxon>
        <taxon>Spirurina</taxon>
        <taxon>Spiruromorpha</taxon>
        <taxon>Spiruroidea</taxon>
        <taxon>Gongylonematidae</taxon>
        <taxon>Gongylonema</taxon>
    </lineage>
</organism>
<dbReference type="GO" id="GO:0005634">
    <property type="term" value="C:nucleus"/>
    <property type="evidence" value="ECO:0007669"/>
    <property type="project" value="UniProtKB-SubCell"/>
</dbReference>
<evidence type="ECO:0000256" key="4">
    <source>
        <dbReference type="ARBA" id="ARBA00023242"/>
    </source>
</evidence>
<keyword evidence="4 5" id="KW-0539">Nucleus</keyword>
<dbReference type="GO" id="GO:0042254">
    <property type="term" value="P:ribosome biogenesis"/>
    <property type="evidence" value="ECO:0007669"/>
    <property type="project" value="UniProtKB-KW"/>
</dbReference>
<name>A0A183E079_9BILA</name>
<dbReference type="OrthoDB" id="28455at2759"/>
<evidence type="ECO:0000256" key="5">
    <source>
        <dbReference type="RuleBase" id="RU364132"/>
    </source>
</evidence>
<comment type="similarity">
    <text evidence="2 5">Belongs to the RRS1 family.</text>
</comment>
<accession>A0A183E079</accession>
<reference evidence="8" key="1">
    <citation type="submission" date="2016-06" db="UniProtKB">
        <authorList>
            <consortium name="WormBaseParasite"/>
        </authorList>
    </citation>
    <scope>IDENTIFICATION</scope>
</reference>
<keyword evidence="7" id="KW-1185">Reference proteome</keyword>
<comment type="function">
    <text evidence="5">Involved in ribosomal large subunit assembly.</text>
</comment>
<reference evidence="6 7" key="2">
    <citation type="submission" date="2018-11" db="EMBL/GenBank/DDBJ databases">
        <authorList>
            <consortium name="Pathogen Informatics"/>
        </authorList>
    </citation>
    <scope>NUCLEOTIDE SEQUENCE [LARGE SCALE GENOMIC DNA]</scope>
</reference>
<dbReference type="WBParaSite" id="GPUH_0001438901-mRNA-1">
    <property type="protein sequence ID" value="GPUH_0001438901-mRNA-1"/>
    <property type="gene ID" value="GPUH_0001438901"/>
</dbReference>
<comment type="subcellular location">
    <subcellularLocation>
        <location evidence="1 5">Nucleus</location>
    </subcellularLocation>
</comment>
<dbReference type="InterPro" id="IPR007023">
    <property type="entry name" value="Ribosom_reg"/>
</dbReference>
<evidence type="ECO:0000313" key="8">
    <source>
        <dbReference type="WBParaSite" id="GPUH_0001438901-mRNA-1"/>
    </source>
</evidence>
<evidence type="ECO:0000256" key="1">
    <source>
        <dbReference type="ARBA" id="ARBA00004123"/>
    </source>
</evidence>
<evidence type="ECO:0000256" key="3">
    <source>
        <dbReference type="ARBA" id="ARBA00022517"/>
    </source>
</evidence>
<sequence>MAGNGFVYLPTEVNKVVEPYVDAGNLLIIDNDPVTFKAKNGGPIEEELSARVRENAQFLFNKIWELERIRVDEAICAKLPVPILRLPREKPLPEKRQLTKWEEYAQQKGIRKKKRSRNVFDERTQLQLVNQINRARFATASHGAFQPEVKNEKKLLKTGKHHKYEPNEASVSDERKKQLEILEKISSKKQLLNQARLPVSQQNEVDNREKLVNIEFLTTARRLYSEIKDRGKVINITTPEGKKK</sequence>